<accession>A0A0C2MET6</accession>
<keyword evidence="1" id="KW-0472">Membrane</keyword>
<evidence type="ECO:0000256" key="1">
    <source>
        <dbReference type="SAM" id="Phobius"/>
    </source>
</evidence>
<dbReference type="Proteomes" id="UP000031668">
    <property type="component" value="Unassembled WGS sequence"/>
</dbReference>
<name>A0A0C2MET6_THEKT</name>
<organism evidence="2 3">
    <name type="scientific">Thelohanellus kitauei</name>
    <name type="common">Myxosporean</name>
    <dbReference type="NCBI Taxonomy" id="669202"/>
    <lineage>
        <taxon>Eukaryota</taxon>
        <taxon>Metazoa</taxon>
        <taxon>Cnidaria</taxon>
        <taxon>Myxozoa</taxon>
        <taxon>Myxosporea</taxon>
        <taxon>Bivalvulida</taxon>
        <taxon>Platysporina</taxon>
        <taxon>Myxobolidae</taxon>
        <taxon>Thelohanellus</taxon>
    </lineage>
</organism>
<keyword evidence="1" id="KW-0812">Transmembrane</keyword>
<feature type="transmembrane region" description="Helical" evidence="1">
    <location>
        <begin position="12"/>
        <end position="28"/>
    </location>
</feature>
<evidence type="ECO:0000313" key="2">
    <source>
        <dbReference type="EMBL" id="KII65611.1"/>
    </source>
</evidence>
<evidence type="ECO:0000313" key="3">
    <source>
        <dbReference type="Proteomes" id="UP000031668"/>
    </source>
</evidence>
<protein>
    <submittedName>
        <fullName evidence="2">Uncharacterized protein</fullName>
    </submittedName>
</protein>
<comment type="caution">
    <text evidence="2">The sequence shown here is derived from an EMBL/GenBank/DDBJ whole genome shotgun (WGS) entry which is preliminary data.</text>
</comment>
<dbReference type="AlphaFoldDB" id="A0A0C2MET6"/>
<keyword evidence="1" id="KW-1133">Transmembrane helix</keyword>
<proteinExistence type="predicted"/>
<gene>
    <name evidence="2" type="ORF">RF11_10049</name>
</gene>
<reference evidence="2 3" key="1">
    <citation type="journal article" date="2014" name="Genome Biol. Evol.">
        <title>The genome of the myxosporean Thelohanellus kitauei shows adaptations to nutrient acquisition within its fish host.</title>
        <authorList>
            <person name="Yang Y."/>
            <person name="Xiong J."/>
            <person name="Zhou Z."/>
            <person name="Huo F."/>
            <person name="Miao W."/>
            <person name="Ran C."/>
            <person name="Liu Y."/>
            <person name="Zhang J."/>
            <person name="Feng J."/>
            <person name="Wang M."/>
            <person name="Wang M."/>
            <person name="Wang L."/>
            <person name="Yao B."/>
        </authorList>
    </citation>
    <scope>NUCLEOTIDE SEQUENCE [LARGE SCALE GENOMIC DNA]</scope>
    <source>
        <strain evidence="2">Wuqing</strain>
    </source>
</reference>
<keyword evidence="3" id="KW-1185">Reference proteome</keyword>
<sequence>MIKLQDEEMVYLLGFAIKPCSVTILIAFKRSMVIRNDIMELLSDIRYLNFFPKGRQTSFEISQIYRDVHELPQCKILSRGDIGMGSVLLKLKQSQRLCRMFSRPPGVRNRTADTTECHVDNSGSFLLKYTDIIGAFSRLDPIKPILRLARYFQYKHAHLVTRQSMDVLVSYRNICMARRSSDNRPVVKGRYLIIP</sequence>
<dbReference type="EMBL" id="JWZT01003747">
    <property type="protein sequence ID" value="KII65611.1"/>
    <property type="molecule type" value="Genomic_DNA"/>
</dbReference>